<name>A0AC61L5L9_9EURY</name>
<sequence length="395" mass="44106">MAEKSILFIHHGTIMGGAPVSLTLQVKGIINESNIQCRIACNNEKMQKFFSKKEINSTPWPYTCNYLGKVLIRWSNANNLKGLYLLLRDCFLFPGSIMLQVFALKKSKERIVHLNSAVLFSSAIAAKITGKKIVWHIREASHIPKTVASIIYYFSDRIVCISPVEASRFGGKREKVTVVYNPVNFIQFNPDKYNRLCIRRELGIPENANVVVTLGGVNPRKGTAEIISGIKKCDTEVFAIIVGPELQQKSNNPYHKNISEMCQGETKSKVIFTGIVENPAPYIIASDVLTFIGKTPHFPRPVFEAWAAKTPVIVNEMEGISNNVDHGMNGFVISEPIDDTLAENFDLLFNNHDLLDKMGAEGYKKAVEYTSPEKSAKKLESIFQEIFSSLGVQDS</sequence>
<organism evidence="1 2">
    <name type="scientific">Candidatus Methanogaster sp</name>
    <dbReference type="NCBI Taxonomy" id="3386292"/>
    <lineage>
        <taxon>Archaea</taxon>
        <taxon>Methanobacteriati</taxon>
        <taxon>Methanobacteriota</taxon>
        <taxon>Stenosarchaea group</taxon>
        <taxon>Methanomicrobia</taxon>
        <taxon>Methanosarcinales</taxon>
        <taxon>ANME-2 cluster</taxon>
        <taxon>Candidatus Methanogasteraceae</taxon>
        <taxon>Candidatus Methanogaster</taxon>
    </lineage>
</organism>
<gene>
    <name evidence="1" type="ORF">C4B59_04370</name>
</gene>
<accession>A0AC61L5L9</accession>
<comment type="caution">
    <text evidence="1">The sequence shown here is derived from an EMBL/GenBank/DDBJ whole genome shotgun (WGS) entry which is preliminary data.</text>
</comment>
<reference evidence="1" key="1">
    <citation type="submission" date="2018-01" db="EMBL/GenBank/DDBJ databases">
        <authorList>
            <person name="Krukenberg V."/>
        </authorList>
    </citation>
    <scope>NUCLEOTIDE SEQUENCE</scope>
    <source>
        <strain evidence="1">E20ANME2</strain>
    </source>
</reference>
<evidence type="ECO:0000313" key="2">
    <source>
        <dbReference type="Proteomes" id="UP000248329"/>
    </source>
</evidence>
<evidence type="ECO:0000313" key="1">
    <source>
        <dbReference type="EMBL" id="PXF61474.1"/>
    </source>
</evidence>
<dbReference type="EMBL" id="PQXF01000005">
    <property type="protein sequence ID" value="PXF61474.1"/>
    <property type="molecule type" value="Genomic_DNA"/>
</dbReference>
<proteinExistence type="predicted"/>
<protein>
    <submittedName>
        <fullName evidence="1">Uncharacterized protein</fullName>
    </submittedName>
</protein>
<dbReference type="Proteomes" id="UP000248329">
    <property type="component" value="Unassembled WGS sequence"/>
</dbReference>